<sequence>MADGRTAITSGCFYLTSFQESSVVDRKPFRSSDRDSLGSLLGNPIEKSSGKSERSDRTTIYGHPFNCLKVPKKIQINVFIVKRAVLLMLTMNKRCPKTIMKFIDDEKIEFHQLIFVASMTFLILDKKFKSLFEKYLPSFISIQVRFCYKP</sequence>
<evidence type="ECO:0000313" key="3">
    <source>
        <dbReference type="Proteomes" id="UP000276133"/>
    </source>
</evidence>
<name>A0A3M7PK36_BRAPC</name>
<feature type="region of interest" description="Disordered" evidence="1">
    <location>
        <begin position="28"/>
        <end position="56"/>
    </location>
</feature>
<evidence type="ECO:0000256" key="1">
    <source>
        <dbReference type="SAM" id="MobiDB-lite"/>
    </source>
</evidence>
<reference evidence="2 3" key="1">
    <citation type="journal article" date="2018" name="Sci. Rep.">
        <title>Genomic signatures of local adaptation to the degree of environmental predictability in rotifers.</title>
        <authorList>
            <person name="Franch-Gras L."/>
            <person name="Hahn C."/>
            <person name="Garcia-Roger E.M."/>
            <person name="Carmona M.J."/>
            <person name="Serra M."/>
            <person name="Gomez A."/>
        </authorList>
    </citation>
    <scope>NUCLEOTIDE SEQUENCE [LARGE SCALE GENOMIC DNA]</scope>
    <source>
        <strain evidence="2">HYR1</strain>
    </source>
</reference>
<evidence type="ECO:0000313" key="2">
    <source>
        <dbReference type="EMBL" id="RMZ99449.1"/>
    </source>
</evidence>
<dbReference type="AlphaFoldDB" id="A0A3M7PK36"/>
<comment type="caution">
    <text evidence="2">The sequence shown here is derived from an EMBL/GenBank/DDBJ whole genome shotgun (WGS) entry which is preliminary data.</text>
</comment>
<protein>
    <submittedName>
        <fullName evidence="2">Uncharacterized protein</fullName>
    </submittedName>
</protein>
<dbReference type="EMBL" id="REGN01010216">
    <property type="protein sequence ID" value="RMZ99449.1"/>
    <property type="molecule type" value="Genomic_DNA"/>
</dbReference>
<keyword evidence="3" id="KW-1185">Reference proteome</keyword>
<gene>
    <name evidence="2" type="ORF">BpHYR1_034106</name>
</gene>
<proteinExistence type="predicted"/>
<accession>A0A3M7PK36</accession>
<dbReference type="Proteomes" id="UP000276133">
    <property type="component" value="Unassembled WGS sequence"/>
</dbReference>
<organism evidence="2 3">
    <name type="scientific">Brachionus plicatilis</name>
    <name type="common">Marine rotifer</name>
    <name type="synonym">Brachionus muelleri</name>
    <dbReference type="NCBI Taxonomy" id="10195"/>
    <lineage>
        <taxon>Eukaryota</taxon>
        <taxon>Metazoa</taxon>
        <taxon>Spiralia</taxon>
        <taxon>Gnathifera</taxon>
        <taxon>Rotifera</taxon>
        <taxon>Eurotatoria</taxon>
        <taxon>Monogononta</taxon>
        <taxon>Pseudotrocha</taxon>
        <taxon>Ploima</taxon>
        <taxon>Brachionidae</taxon>
        <taxon>Brachionus</taxon>
    </lineage>
</organism>